<dbReference type="CDD" id="cd02019">
    <property type="entry name" value="NK"/>
    <property type="match status" value="1"/>
</dbReference>
<dbReference type="InterPro" id="IPR027417">
    <property type="entry name" value="P-loop_NTPase"/>
</dbReference>
<dbReference type="Gene3D" id="3.40.50.300">
    <property type="entry name" value="P-loop containing nucleotide triphosphate hydrolases"/>
    <property type="match status" value="1"/>
</dbReference>
<dbReference type="EMBL" id="NRRV01000014">
    <property type="protein sequence ID" value="MBK1630629.1"/>
    <property type="molecule type" value="Genomic_DNA"/>
</dbReference>
<reference evidence="1 2" key="1">
    <citation type="journal article" date="2020" name="Microorganisms">
        <title>Osmotic Adaptation and Compatible Solute Biosynthesis of Phototrophic Bacteria as Revealed from Genome Analyses.</title>
        <authorList>
            <person name="Imhoff J.F."/>
            <person name="Rahn T."/>
            <person name="Kunzel S."/>
            <person name="Keller A."/>
            <person name="Neulinger S.C."/>
        </authorList>
    </citation>
    <scope>NUCLEOTIDE SEQUENCE [LARGE SCALE GENOMIC DNA]</scope>
    <source>
        <strain evidence="1 2">DSM 6210</strain>
    </source>
</reference>
<protein>
    <submittedName>
        <fullName evidence="1">Zeta toxin family protein</fullName>
    </submittedName>
</protein>
<sequence>MTAPRVLVIAGPNGAGKTTFARELLPNEAQCLAYINADLIAAGLSPFSPERAAIKAARLMLDAMDEYAARRESFTLESTLSGRGYLRRFQALKAAGYRLSIYFLSLPNADMAIARVAERVHQGGHTVPDAVVRRRFASGWQNFVQVYRPMADEWVLLDSSDTPPSVIDWGESQ</sequence>
<accession>A0ABS1CFF7</accession>
<dbReference type="PANTHER" id="PTHR39206:SF1">
    <property type="entry name" value="SLL8004 PROTEIN"/>
    <property type="match status" value="1"/>
</dbReference>
<dbReference type="SUPFAM" id="SSF52540">
    <property type="entry name" value="P-loop containing nucleoside triphosphate hydrolases"/>
    <property type="match status" value="1"/>
</dbReference>
<comment type="caution">
    <text evidence="1">The sequence shown here is derived from an EMBL/GenBank/DDBJ whole genome shotgun (WGS) entry which is preliminary data.</text>
</comment>
<organism evidence="1 2">
    <name type="scientific">Thiohalocapsa halophila</name>
    <dbReference type="NCBI Taxonomy" id="69359"/>
    <lineage>
        <taxon>Bacteria</taxon>
        <taxon>Pseudomonadati</taxon>
        <taxon>Pseudomonadota</taxon>
        <taxon>Gammaproteobacteria</taxon>
        <taxon>Chromatiales</taxon>
        <taxon>Chromatiaceae</taxon>
        <taxon>Thiohalocapsa</taxon>
    </lineage>
</organism>
<dbReference type="Pfam" id="PF13671">
    <property type="entry name" value="AAA_33"/>
    <property type="match status" value="1"/>
</dbReference>
<gene>
    <name evidence="1" type="ORF">CKO31_07700</name>
</gene>
<dbReference type="RefSeq" id="WP_200235684.1">
    <property type="nucleotide sequence ID" value="NZ_NRRV01000014.1"/>
</dbReference>
<evidence type="ECO:0000313" key="2">
    <source>
        <dbReference type="Proteomes" id="UP000748752"/>
    </source>
</evidence>
<dbReference type="PANTHER" id="PTHR39206">
    <property type="entry name" value="SLL8004 PROTEIN"/>
    <property type="match status" value="1"/>
</dbReference>
<name>A0ABS1CFF7_9GAMM</name>
<dbReference type="Proteomes" id="UP000748752">
    <property type="component" value="Unassembled WGS sequence"/>
</dbReference>
<proteinExistence type="predicted"/>
<keyword evidence="2" id="KW-1185">Reference proteome</keyword>
<evidence type="ECO:0000313" key="1">
    <source>
        <dbReference type="EMBL" id="MBK1630629.1"/>
    </source>
</evidence>